<dbReference type="EMBL" id="AUXZ01000090">
    <property type="protein sequence ID" value="KZN48733.1"/>
    <property type="molecule type" value="Genomic_DNA"/>
</dbReference>
<protein>
    <submittedName>
        <fullName evidence="1">Uncharacterized protein</fullName>
    </submittedName>
</protein>
<evidence type="ECO:0000313" key="2">
    <source>
        <dbReference type="Proteomes" id="UP000076503"/>
    </source>
</evidence>
<dbReference type="AlphaFoldDB" id="A0A162AF79"/>
<dbReference type="Proteomes" id="UP000076503">
    <property type="component" value="Unassembled WGS sequence"/>
</dbReference>
<name>A0A162AF79_9GAMM</name>
<gene>
    <name evidence="1" type="ORF">N476_21195</name>
</gene>
<evidence type="ECO:0000313" key="1">
    <source>
        <dbReference type="EMBL" id="KZN48733.1"/>
    </source>
</evidence>
<proteinExistence type="predicted"/>
<accession>A0A162AF79</accession>
<reference evidence="1 2" key="1">
    <citation type="submission" date="2013-07" db="EMBL/GenBank/DDBJ databases">
        <title>Comparative Genomic and Metabolomic Analysis of Twelve Strains of Pseudoalteromonas luteoviolacea.</title>
        <authorList>
            <person name="Vynne N.G."/>
            <person name="Mansson M."/>
            <person name="Gram L."/>
        </authorList>
    </citation>
    <scope>NUCLEOTIDE SEQUENCE [LARGE SCALE GENOMIC DNA]</scope>
    <source>
        <strain evidence="1 2">H33</strain>
    </source>
</reference>
<sequence length="47" mass="5782">MRQENIVDNQAKTFYLERLNTQCLTKLDVLFAPTKKHTFKTNWYYRL</sequence>
<dbReference type="PATRIC" id="fig|1365251.3.peg.3703"/>
<organism evidence="1 2">
    <name type="scientific">Pseudoalteromonas luteoviolacea H33</name>
    <dbReference type="NCBI Taxonomy" id="1365251"/>
    <lineage>
        <taxon>Bacteria</taxon>
        <taxon>Pseudomonadati</taxon>
        <taxon>Pseudomonadota</taxon>
        <taxon>Gammaproteobacteria</taxon>
        <taxon>Alteromonadales</taxon>
        <taxon>Pseudoalteromonadaceae</taxon>
        <taxon>Pseudoalteromonas</taxon>
    </lineage>
</organism>
<comment type="caution">
    <text evidence="1">The sequence shown here is derived from an EMBL/GenBank/DDBJ whole genome shotgun (WGS) entry which is preliminary data.</text>
</comment>